<dbReference type="InterPro" id="IPR003063">
    <property type="entry name" value="Cloacn_immnty_fam"/>
</dbReference>
<dbReference type="SUPFAM" id="SSF54552">
    <property type="entry name" value="Colicin E3 immunity protein"/>
    <property type="match status" value="1"/>
</dbReference>
<dbReference type="PRINTS" id="PR01296">
    <property type="entry name" value="CLOACNIMMNTY"/>
</dbReference>
<dbReference type="Proteomes" id="UP000306393">
    <property type="component" value="Unassembled WGS sequence"/>
</dbReference>
<dbReference type="AlphaFoldDB" id="A0A4U3FAQ0"/>
<protein>
    <submittedName>
        <fullName evidence="1">Cloacin</fullName>
    </submittedName>
</protein>
<proteinExistence type="predicted"/>
<dbReference type="Gene3D" id="3.10.50.20">
    <property type="entry name" value="Cloacin immunity protein"/>
    <property type="match status" value="1"/>
</dbReference>
<evidence type="ECO:0000313" key="2">
    <source>
        <dbReference type="Proteomes" id="UP000306393"/>
    </source>
</evidence>
<dbReference type="OrthoDB" id="7009318at2"/>
<reference evidence="1 2" key="1">
    <citation type="journal article" date="2019" name="Sci. Rep.">
        <title>Differences in resource use lead to coexistence of seed-transmitted microbial populations.</title>
        <authorList>
            <person name="Torres-Cortes G."/>
            <person name="Garcia B.J."/>
            <person name="Compant S."/>
            <person name="Rezki S."/>
            <person name="Jones P."/>
            <person name="Preveaux A."/>
            <person name="Briand M."/>
            <person name="Roulet A."/>
            <person name="Bouchez O."/>
            <person name="Jacobson D."/>
            <person name="Barret M."/>
        </authorList>
    </citation>
    <scope>NUCLEOTIDE SEQUENCE [LARGE SCALE GENOMIC DNA]</scope>
    <source>
        <strain evidence="1 2">CFBP13511</strain>
    </source>
</reference>
<dbReference type="GO" id="GO:0015643">
    <property type="term" value="F:toxic substance binding"/>
    <property type="evidence" value="ECO:0007669"/>
    <property type="project" value="InterPro"/>
</dbReference>
<comment type="caution">
    <text evidence="1">The sequence shown here is derived from an EMBL/GenBank/DDBJ whole genome shotgun (WGS) entry which is preliminary data.</text>
</comment>
<accession>A0A4U3FAQ0</accession>
<dbReference type="RefSeq" id="WP_137269199.1">
    <property type="nucleotide sequence ID" value="NZ_QGAC01000009.1"/>
</dbReference>
<name>A0A4U3FAQ0_9GAMM</name>
<dbReference type="EMBL" id="QGAC01000009">
    <property type="protein sequence ID" value="TKJ90330.1"/>
    <property type="molecule type" value="Genomic_DNA"/>
</dbReference>
<organism evidence="1 2">
    <name type="scientific">Erwinia persicina</name>
    <dbReference type="NCBI Taxonomy" id="55211"/>
    <lineage>
        <taxon>Bacteria</taxon>
        <taxon>Pseudomonadati</taxon>
        <taxon>Pseudomonadota</taxon>
        <taxon>Gammaproteobacteria</taxon>
        <taxon>Enterobacterales</taxon>
        <taxon>Erwiniaceae</taxon>
        <taxon>Erwinia</taxon>
    </lineage>
</organism>
<gene>
    <name evidence="1" type="ORF">EpCFBP13511_10680</name>
</gene>
<sequence length="84" mass="9594">MGLKVILEWFDKNTDKLVGEEYSKDFGDDAAVIESLGVPLEDNINNGWMDVENGWVPLLQPYFTNPIDVNMYAFQVSFIYQDAV</sequence>
<dbReference type="Pfam" id="PF03513">
    <property type="entry name" value="Cloacin_immun"/>
    <property type="match status" value="1"/>
</dbReference>
<dbReference type="GO" id="GO:0030153">
    <property type="term" value="P:bacteriocin immunity"/>
    <property type="evidence" value="ECO:0007669"/>
    <property type="project" value="InterPro"/>
</dbReference>
<dbReference type="InterPro" id="IPR036528">
    <property type="entry name" value="Cloacn_immnty_sf"/>
</dbReference>
<evidence type="ECO:0000313" key="1">
    <source>
        <dbReference type="EMBL" id="TKJ90330.1"/>
    </source>
</evidence>